<dbReference type="AlphaFoldDB" id="A0A3B0Y0X8"/>
<keyword evidence="4" id="KW-1278">Translocase</keyword>
<dbReference type="PANTHER" id="PTHR42794:SF1">
    <property type="entry name" value="HEMIN IMPORT ATP-BINDING PROTEIN HMUV"/>
    <property type="match status" value="1"/>
</dbReference>
<gene>
    <name evidence="6" type="ORF">MNBD_GAMMA10-2716</name>
</gene>
<dbReference type="Pfam" id="PF00005">
    <property type="entry name" value="ABC_tran"/>
    <property type="match status" value="1"/>
</dbReference>
<evidence type="ECO:0000313" key="6">
    <source>
        <dbReference type="EMBL" id="VAW73391.1"/>
    </source>
</evidence>
<sequence>MASLQTQNLCVDISGKKVCENLQLNLKPGEIWGVLGRNGIGKTTLLHTLAGLRTASGGSIVLNQQDIQQMPRKAIAKKLGLLLQHVEDAFPVSVLETVVSGRHPHIANWQWESRTDYDQARTALEQVEMISFAQRQVNELSGGERQRVSIATLLTQDPDIFLLDEPNSHLDLKYQIQLLDILTEKARNQQKTIVMTLHDLNLAARYCDRVLLLTGDGDTLMGDTEALLTEKNLMKMYDYPIIRLNSAGRSAFIAQ</sequence>
<proteinExistence type="predicted"/>
<dbReference type="PROSITE" id="PS00211">
    <property type="entry name" value="ABC_TRANSPORTER_1"/>
    <property type="match status" value="1"/>
</dbReference>
<dbReference type="InterPro" id="IPR027417">
    <property type="entry name" value="P-loop_NTPase"/>
</dbReference>
<dbReference type="InterPro" id="IPR003593">
    <property type="entry name" value="AAA+_ATPase"/>
</dbReference>
<name>A0A3B0Y0X8_9ZZZZ</name>
<dbReference type="InterPro" id="IPR003439">
    <property type="entry name" value="ABC_transporter-like_ATP-bd"/>
</dbReference>
<keyword evidence="1" id="KW-0813">Transport</keyword>
<dbReference type="Gene3D" id="3.40.50.300">
    <property type="entry name" value="P-loop containing nucleotide triphosphate hydrolases"/>
    <property type="match status" value="1"/>
</dbReference>
<dbReference type="GO" id="GO:0016887">
    <property type="term" value="F:ATP hydrolysis activity"/>
    <property type="evidence" value="ECO:0007669"/>
    <property type="project" value="InterPro"/>
</dbReference>
<reference evidence="6" key="1">
    <citation type="submission" date="2018-06" db="EMBL/GenBank/DDBJ databases">
        <authorList>
            <person name="Zhirakovskaya E."/>
        </authorList>
    </citation>
    <scope>NUCLEOTIDE SEQUENCE</scope>
</reference>
<dbReference type="SMART" id="SM00382">
    <property type="entry name" value="AAA"/>
    <property type="match status" value="1"/>
</dbReference>
<dbReference type="GO" id="GO:0005524">
    <property type="term" value="F:ATP binding"/>
    <property type="evidence" value="ECO:0007669"/>
    <property type="project" value="UniProtKB-KW"/>
</dbReference>
<accession>A0A3B0Y0X8</accession>
<keyword evidence="2" id="KW-0547">Nucleotide-binding</keyword>
<dbReference type="PANTHER" id="PTHR42794">
    <property type="entry name" value="HEMIN IMPORT ATP-BINDING PROTEIN HMUV"/>
    <property type="match status" value="1"/>
</dbReference>
<keyword evidence="3" id="KW-0067">ATP-binding</keyword>
<evidence type="ECO:0000259" key="5">
    <source>
        <dbReference type="PROSITE" id="PS50893"/>
    </source>
</evidence>
<dbReference type="PROSITE" id="PS50893">
    <property type="entry name" value="ABC_TRANSPORTER_2"/>
    <property type="match status" value="1"/>
</dbReference>
<organism evidence="6">
    <name type="scientific">hydrothermal vent metagenome</name>
    <dbReference type="NCBI Taxonomy" id="652676"/>
    <lineage>
        <taxon>unclassified sequences</taxon>
        <taxon>metagenomes</taxon>
        <taxon>ecological metagenomes</taxon>
    </lineage>
</organism>
<dbReference type="EMBL" id="UOFJ01000710">
    <property type="protein sequence ID" value="VAW73391.1"/>
    <property type="molecule type" value="Genomic_DNA"/>
</dbReference>
<evidence type="ECO:0000256" key="1">
    <source>
        <dbReference type="ARBA" id="ARBA00022448"/>
    </source>
</evidence>
<dbReference type="SUPFAM" id="SSF52540">
    <property type="entry name" value="P-loop containing nucleoside triphosphate hydrolases"/>
    <property type="match status" value="1"/>
</dbReference>
<evidence type="ECO:0000256" key="3">
    <source>
        <dbReference type="ARBA" id="ARBA00022840"/>
    </source>
</evidence>
<dbReference type="CDD" id="cd03214">
    <property type="entry name" value="ABC_Iron-Siderophores_B12_Hemin"/>
    <property type="match status" value="1"/>
</dbReference>
<feature type="domain" description="ABC transporter" evidence="5">
    <location>
        <begin position="4"/>
        <end position="240"/>
    </location>
</feature>
<protein>
    <recommendedName>
        <fullName evidence="5">ABC transporter domain-containing protein</fullName>
    </recommendedName>
</protein>
<dbReference type="FunFam" id="3.40.50.300:FF:000134">
    <property type="entry name" value="Iron-enterobactin ABC transporter ATP-binding protein"/>
    <property type="match status" value="1"/>
</dbReference>
<dbReference type="InterPro" id="IPR017871">
    <property type="entry name" value="ABC_transporter-like_CS"/>
</dbReference>
<evidence type="ECO:0000256" key="4">
    <source>
        <dbReference type="ARBA" id="ARBA00022967"/>
    </source>
</evidence>
<evidence type="ECO:0000256" key="2">
    <source>
        <dbReference type="ARBA" id="ARBA00022741"/>
    </source>
</evidence>